<evidence type="ECO:0000256" key="11">
    <source>
        <dbReference type="ARBA" id="ARBA00023136"/>
    </source>
</evidence>
<keyword evidence="11" id="KW-0472">Membrane</keyword>
<gene>
    <name evidence="13" type="ORF">K470DRAFT_218398</name>
</gene>
<evidence type="ECO:0000256" key="5">
    <source>
        <dbReference type="ARBA" id="ARBA00022692"/>
    </source>
</evidence>
<evidence type="ECO:0000256" key="12">
    <source>
        <dbReference type="SAM" id="MobiDB-lite"/>
    </source>
</evidence>
<evidence type="ECO:0000256" key="7">
    <source>
        <dbReference type="ARBA" id="ARBA00022927"/>
    </source>
</evidence>
<evidence type="ECO:0000256" key="6">
    <source>
        <dbReference type="ARBA" id="ARBA00022792"/>
    </source>
</evidence>
<comment type="subcellular location">
    <subcellularLocation>
        <location evidence="1">Mitochondrion inner membrane</location>
        <topology evidence="1">Single-pass membrane protein</topology>
    </subcellularLocation>
</comment>
<dbReference type="OrthoDB" id="5598305at2759"/>
<feature type="region of interest" description="Disordered" evidence="12">
    <location>
        <begin position="187"/>
        <end position="248"/>
    </location>
</feature>
<dbReference type="EMBL" id="MU005988">
    <property type="protein sequence ID" value="KAF2859849.1"/>
    <property type="molecule type" value="Genomic_DNA"/>
</dbReference>
<proteinExistence type="inferred from homology"/>
<evidence type="ECO:0000256" key="8">
    <source>
        <dbReference type="ARBA" id="ARBA00022989"/>
    </source>
</evidence>
<feature type="compositionally biased region" description="Low complexity" evidence="12">
    <location>
        <begin position="208"/>
        <end position="217"/>
    </location>
</feature>
<keyword evidence="4" id="KW-0813">Transport</keyword>
<dbReference type="InterPro" id="IPR021056">
    <property type="entry name" value="Mt_import_IM_translocase_Tim54"/>
</dbReference>
<evidence type="ECO:0000256" key="1">
    <source>
        <dbReference type="ARBA" id="ARBA00004434"/>
    </source>
</evidence>
<keyword evidence="9" id="KW-0811">Translocation</keyword>
<evidence type="ECO:0000256" key="2">
    <source>
        <dbReference type="ARBA" id="ARBA00006355"/>
    </source>
</evidence>
<reference evidence="13" key="1">
    <citation type="journal article" date="2020" name="Stud. Mycol.">
        <title>101 Dothideomycetes genomes: a test case for predicting lifestyles and emergence of pathogens.</title>
        <authorList>
            <person name="Haridas S."/>
            <person name="Albert R."/>
            <person name="Binder M."/>
            <person name="Bloem J."/>
            <person name="Labutti K."/>
            <person name="Salamov A."/>
            <person name="Andreopoulos B."/>
            <person name="Baker S."/>
            <person name="Barry K."/>
            <person name="Bills G."/>
            <person name="Bluhm B."/>
            <person name="Cannon C."/>
            <person name="Castanera R."/>
            <person name="Culley D."/>
            <person name="Daum C."/>
            <person name="Ezra D."/>
            <person name="Gonzalez J."/>
            <person name="Henrissat B."/>
            <person name="Kuo A."/>
            <person name="Liang C."/>
            <person name="Lipzen A."/>
            <person name="Lutzoni F."/>
            <person name="Magnuson J."/>
            <person name="Mondo S."/>
            <person name="Nolan M."/>
            <person name="Ohm R."/>
            <person name="Pangilinan J."/>
            <person name="Park H.-J."/>
            <person name="Ramirez L."/>
            <person name="Alfaro M."/>
            <person name="Sun H."/>
            <person name="Tritt A."/>
            <person name="Yoshinaga Y."/>
            <person name="Zwiers L.-H."/>
            <person name="Turgeon B."/>
            <person name="Goodwin S."/>
            <person name="Spatafora J."/>
            <person name="Crous P."/>
            <person name="Grigoriev I."/>
        </authorList>
    </citation>
    <scope>NUCLEOTIDE SEQUENCE</scope>
    <source>
        <strain evidence="13">CBS 480.64</strain>
    </source>
</reference>
<keyword evidence="10" id="KW-0496">Mitochondrion</keyword>
<keyword evidence="6" id="KW-0999">Mitochondrion inner membrane</keyword>
<sequence length="355" mass="40392">MAQNPTFRALGLPKFRLCLPSRNWTIFLTVSASFGAAVSYDKWATRRVQAKWRDRVSHIALEPLDSSILPRKIGVYIEAPPGDGLRAAREFFLDYVKPVLTAGALEWEAVEGRKEGDVRWKLADRIRIQRRRDEKGPDAVESDENAVQFVRAKNGTKTYPGPAGDLVIGRHTWKEYIRGLHEGWLGPLVAPPSETTKSESEGSAPRSETQQEGNETTQESEDKRLKAGRKPSSISPEDYSAASPPQDIPDPFNPVAIVPYPHLLGIRNTPFRIYRFLTRRYLADEIGGIVAAAVLASRQRPFREGEIEQVLEKEEWDWWKTAYQPRKEGEEKVWVEDVIVDERIGRRMRTWESAD</sequence>
<evidence type="ECO:0000256" key="10">
    <source>
        <dbReference type="ARBA" id="ARBA00023128"/>
    </source>
</evidence>
<protein>
    <recommendedName>
        <fullName evidence="3">Mitochondrial import inner membrane translocase subunit TIM54</fullName>
    </recommendedName>
</protein>
<name>A0A6A7BYR3_9PEZI</name>
<evidence type="ECO:0000256" key="3">
    <source>
        <dbReference type="ARBA" id="ARBA00020796"/>
    </source>
</evidence>
<organism evidence="13 14">
    <name type="scientific">Piedraia hortae CBS 480.64</name>
    <dbReference type="NCBI Taxonomy" id="1314780"/>
    <lineage>
        <taxon>Eukaryota</taxon>
        <taxon>Fungi</taxon>
        <taxon>Dikarya</taxon>
        <taxon>Ascomycota</taxon>
        <taxon>Pezizomycotina</taxon>
        <taxon>Dothideomycetes</taxon>
        <taxon>Dothideomycetidae</taxon>
        <taxon>Capnodiales</taxon>
        <taxon>Piedraiaceae</taxon>
        <taxon>Piedraia</taxon>
    </lineage>
</organism>
<evidence type="ECO:0000256" key="4">
    <source>
        <dbReference type="ARBA" id="ARBA00022448"/>
    </source>
</evidence>
<keyword evidence="8" id="KW-1133">Transmembrane helix</keyword>
<dbReference type="GO" id="GO:0005743">
    <property type="term" value="C:mitochondrial inner membrane"/>
    <property type="evidence" value="ECO:0007669"/>
    <property type="project" value="UniProtKB-SubCell"/>
</dbReference>
<dbReference type="Pfam" id="PF11711">
    <property type="entry name" value="Tim54"/>
    <property type="match status" value="1"/>
</dbReference>
<keyword evidence="7" id="KW-0653">Protein transport</keyword>
<evidence type="ECO:0000313" key="13">
    <source>
        <dbReference type="EMBL" id="KAF2859849.1"/>
    </source>
</evidence>
<keyword evidence="5" id="KW-0812">Transmembrane</keyword>
<accession>A0A6A7BYR3</accession>
<dbReference type="GO" id="GO:0015031">
    <property type="term" value="P:protein transport"/>
    <property type="evidence" value="ECO:0007669"/>
    <property type="project" value="UniProtKB-KW"/>
</dbReference>
<evidence type="ECO:0000256" key="9">
    <source>
        <dbReference type="ARBA" id="ARBA00023010"/>
    </source>
</evidence>
<evidence type="ECO:0000313" key="14">
    <source>
        <dbReference type="Proteomes" id="UP000799421"/>
    </source>
</evidence>
<comment type="similarity">
    <text evidence="2">Belongs to the TIM54 family.</text>
</comment>
<dbReference type="AlphaFoldDB" id="A0A6A7BYR3"/>
<dbReference type="Proteomes" id="UP000799421">
    <property type="component" value="Unassembled WGS sequence"/>
</dbReference>
<keyword evidence="14" id="KW-1185">Reference proteome</keyword>